<accession>A0A380CY64</accession>
<evidence type="ECO:0000313" key="1">
    <source>
        <dbReference type="EMBL" id="SUJ30223.1"/>
    </source>
</evidence>
<dbReference type="RefSeq" id="WP_115171852.1">
    <property type="nucleotide sequence ID" value="NZ_UGYW01000002.1"/>
</dbReference>
<name>A0A380CY64_SPHSI</name>
<protein>
    <recommendedName>
        <fullName evidence="3">DUF4843 domain-containing protein</fullName>
    </recommendedName>
</protein>
<proteinExistence type="predicted"/>
<dbReference type="EMBL" id="UGYW01000002">
    <property type="protein sequence ID" value="SUJ30223.1"/>
    <property type="molecule type" value="Genomic_DNA"/>
</dbReference>
<dbReference type="AlphaFoldDB" id="A0A380CY64"/>
<evidence type="ECO:0000313" key="2">
    <source>
        <dbReference type="Proteomes" id="UP000254893"/>
    </source>
</evidence>
<dbReference type="PROSITE" id="PS51257">
    <property type="entry name" value="PROKAR_LIPOPROTEIN"/>
    <property type="match status" value="1"/>
</dbReference>
<organism evidence="1 2">
    <name type="scientific">Sphingobacterium spiritivorum</name>
    <name type="common">Flavobacterium spiritivorum</name>
    <dbReference type="NCBI Taxonomy" id="258"/>
    <lineage>
        <taxon>Bacteria</taxon>
        <taxon>Pseudomonadati</taxon>
        <taxon>Bacteroidota</taxon>
        <taxon>Sphingobacteriia</taxon>
        <taxon>Sphingobacteriales</taxon>
        <taxon>Sphingobacteriaceae</taxon>
        <taxon>Sphingobacterium</taxon>
    </lineage>
</organism>
<gene>
    <name evidence="1" type="ORF">NCTC11388_04737</name>
</gene>
<dbReference type="Proteomes" id="UP000254893">
    <property type="component" value="Unassembled WGS sequence"/>
</dbReference>
<evidence type="ECO:0008006" key="3">
    <source>
        <dbReference type="Google" id="ProtNLM"/>
    </source>
</evidence>
<sequence length="155" mass="17410">MKTYIGLLAVLISVLFTSCFKDHEEDFYLPDFRIEFQDAVMNTNSPGLSYPILKELRNKAGVQKYQVNLIGGLKDTDQTVKVRIRPESTAKADQHYRLPKGSEVVIPANSAFGYFEVEIPELTNTTAVSLVFDLESNDQLKVSANYSTLGLTIRK</sequence>
<reference evidence="1 2" key="1">
    <citation type="submission" date="2018-06" db="EMBL/GenBank/DDBJ databases">
        <authorList>
            <consortium name="Pathogen Informatics"/>
            <person name="Doyle S."/>
        </authorList>
    </citation>
    <scope>NUCLEOTIDE SEQUENCE [LARGE SCALE GENOMIC DNA]</scope>
    <source>
        <strain evidence="1 2">NCTC11388</strain>
    </source>
</reference>